<dbReference type="EMBL" id="GBXM01044969">
    <property type="protein sequence ID" value="JAH63608.1"/>
    <property type="molecule type" value="Transcribed_RNA"/>
</dbReference>
<organism evidence="1">
    <name type="scientific">Anguilla anguilla</name>
    <name type="common">European freshwater eel</name>
    <name type="synonym">Muraena anguilla</name>
    <dbReference type="NCBI Taxonomy" id="7936"/>
    <lineage>
        <taxon>Eukaryota</taxon>
        <taxon>Metazoa</taxon>
        <taxon>Chordata</taxon>
        <taxon>Craniata</taxon>
        <taxon>Vertebrata</taxon>
        <taxon>Euteleostomi</taxon>
        <taxon>Actinopterygii</taxon>
        <taxon>Neopterygii</taxon>
        <taxon>Teleostei</taxon>
        <taxon>Anguilliformes</taxon>
        <taxon>Anguillidae</taxon>
        <taxon>Anguilla</taxon>
    </lineage>
</organism>
<reference evidence="1" key="1">
    <citation type="submission" date="2014-11" db="EMBL/GenBank/DDBJ databases">
        <authorList>
            <person name="Amaro Gonzalez C."/>
        </authorList>
    </citation>
    <scope>NUCLEOTIDE SEQUENCE</scope>
</reference>
<name>A0A0E9UF71_ANGAN</name>
<reference evidence="1" key="2">
    <citation type="journal article" date="2015" name="Fish Shellfish Immunol.">
        <title>Early steps in the European eel (Anguilla anguilla)-Vibrio vulnificus interaction in the gills: Role of the RtxA13 toxin.</title>
        <authorList>
            <person name="Callol A."/>
            <person name="Pajuelo D."/>
            <person name="Ebbesson L."/>
            <person name="Teles M."/>
            <person name="MacKenzie S."/>
            <person name="Amaro C."/>
        </authorList>
    </citation>
    <scope>NUCLEOTIDE SEQUENCE</scope>
</reference>
<proteinExistence type="predicted"/>
<protein>
    <submittedName>
        <fullName evidence="1">Uncharacterized protein</fullName>
    </submittedName>
</protein>
<dbReference type="AlphaFoldDB" id="A0A0E9UF71"/>
<evidence type="ECO:0000313" key="1">
    <source>
        <dbReference type="EMBL" id="JAH63608.1"/>
    </source>
</evidence>
<accession>A0A0E9UF71</accession>
<sequence length="42" mass="4963">MSSRYRRAQLTQSTTRLSQSRHVWRNDCGNSYKFLNVSLRAS</sequence>